<gene>
    <name evidence="2" type="ORF">M9Y10_009768</name>
</gene>
<feature type="region of interest" description="Disordered" evidence="1">
    <location>
        <begin position="444"/>
        <end position="504"/>
    </location>
</feature>
<dbReference type="InterPro" id="IPR037191">
    <property type="entry name" value="VPS9_dom_sf"/>
</dbReference>
<feature type="compositionally biased region" description="Low complexity" evidence="1">
    <location>
        <begin position="457"/>
        <end position="471"/>
    </location>
</feature>
<feature type="compositionally biased region" description="Basic and acidic residues" evidence="1">
    <location>
        <begin position="444"/>
        <end position="456"/>
    </location>
</feature>
<organism evidence="2 3">
    <name type="scientific">Tritrichomonas musculus</name>
    <dbReference type="NCBI Taxonomy" id="1915356"/>
    <lineage>
        <taxon>Eukaryota</taxon>
        <taxon>Metamonada</taxon>
        <taxon>Parabasalia</taxon>
        <taxon>Tritrichomonadida</taxon>
        <taxon>Tritrichomonadidae</taxon>
        <taxon>Tritrichomonas</taxon>
    </lineage>
</organism>
<sequence>MNHNYLDILYQAIKNRAFQIECEVQLLHEQFFFIDNLKGIEDRIKRLIFFKYSTLDAIHTIYEYYLEIIQNYLTGPCPFKKAMQYHFTAICTLFNPGLIKSLQTEQTNKKDYYEKAQNCMITIQTNQEAIEELMGYNLYNSDDTVEKLIESLYFLFPYLQIITLISEDNKFFTNLIKIAYDYDSSVDKKVKSHFDCLKQVYQSFPSRWGNYSKQTILAISEVLLSIFTFQQDSQNVQTSIKCFEISERCKYLVKRNLEQLSIKHNFISIIEKNLAYSPPTISDSEELQKKEAASNSIKVTPLDYVDDSYSPIMCIHHVVLELRKLPLQPSISLKCLILMRTMNFLNSALCTEGKFVGADESFQFFVAGLADARLYHLPKILDQMKMFIVSDLTVGKISFLISQLECAIDFIETRILPVSPYILFPFKRDDIKYLHLVTHEELKNDNKDSNRNDKHQSNQTSNNPSTNITNSELKNDDNTSTTVTNSLGNTSNSKNDSNSSNTSKIANSYSYVDTNFYSDLNEEELILNGFKICAFPTFLRGKGQIPAVLLCTGDVRDRAIVYRYTLNPVENIANLFREDLGLSFQTYGCIHGNIYHMSKRSEYKGLIYIDHIQTDTENTDHDHNNNVMESGRIEDYNANIVDIAEFSNLMLMIPEPSSPSSSSTPVSKFLSTLPPTNICPEIRFRGYVAFPEMLLLSNLPRFKENFRIVWKPKSKSDNDKSTSDDRSTSSAKYYHQCLYKNSSDGTSTMNISSFPIIQDLQLKLIKAGKLGNDYDAEGIIDKETVYAIKSCRPAALNQYFVLTKTIHTDIKNILSGRTQKI</sequence>
<dbReference type="EMBL" id="JAPFFF010000015">
    <property type="protein sequence ID" value="KAK8866800.1"/>
    <property type="molecule type" value="Genomic_DNA"/>
</dbReference>
<dbReference type="Gene3D" id="1.20.1050.80">
    <property type="entry name" value="VPS9 domain"/>
    <property type="match status" value="1"/>
</dbReference>
<evidence type="ECO:0000313" key="3">
    <source>
        <dbReference type="Proteomes" id="UP001470230"/>
    </source>
</evidence>
<reference evidence="2 3" key="1">
    <citation type="submission" date="2024-04" db="EMBL/GenBank/DDBJ databases">
        <title>Tritrichomonas musculus Genome.</title>
        <authorList>
            <person name="Alves-Ferreira E."/>
            <person name="Grigg M."/>
            <person name="Lorenzi H."/>
            <person name="Galac M."/>
        </authorList>
    </citation>
    <scope>NUCLEOTIDE SEQUENCE [LARGE SCALE GENOMIC DNA]</scope>
    <source>
        <strain evidence="2 3">EAF2021</strain>
    </source>
</reference>
<keyword evidence="3" id="KW-1185">Reference proteome</keyword>
<feature type="compositionally biased region" description="Low complexity" evidence="1">
    <location>
        <begin position="478"/>
        <end position="504"/>
    </location>
</feature>
<evidence type="ECO:0000256" key="1">
    <source>
        <dbReference type="SAM" id="MobiDB-lite"/>
    </source>
</evidence>
<name>A0ABR2IPF1_9EUKA</name>
<evidence type="ECO:0008006" key="4">
    <source>
        <dbReference type="Google" id="ProtNLM"/>
    </source>
</evidence>
<dbReference type="Proteomes" id="UP001470230">
    <property type="component" value="Unassembled WGS sequence"/>
</dbReference>
<evidence type="ECO:0000313" key="2">
    <source>
        <dbReference type="EMBL" id="KAK8866800.1"/>
    </source>
</evidence>
<proteinExistence type="predicted"/>
<protein>
    <recommendedName>
        <fullName evidence="4">VPS9 domain-containing protein</fullName>
    </recommendedName>
</protein>
<accession>A0ABR2IPF1</accession>
<comment type="caution">
    <text evidence="2">The sequence shown here is derived from an EMBL/GenBank/DDBJ whole genome shotgun (WGS) entry which is preliminary data.</text>
</comment>